<reference evidence="15 16" key="1">
    <citation type="submission" date="2024-11" db="EMBL/GenBank/DDBJ databases">
        <title>Adaptive evolution of stress response genes in parasites aligns with host niche diversity.</title>
        <authorList>
            <person name="Hahn C."/>
            <person name="Resl P."/>
        </authorList>
    </citation>
    <scope>NUCLEOTIDE SEQUENCE [LARGE SCALE GENOMIC DNA]</scope>
    <source>
        <strain evidence="15">EGGRZ-B1_66</strain>
        <tissue evidence="15">Body</tissue>
    </source>
</reference>
<evidence type="ECO:0000259" key="14">
    <source>
        <dbReference type="PROSITE" id="PS51829"/>
    </source>
</evidence>
<dbReference type="PANTHER" id="PTHR42884">
    <property type="entry name" value="PROPROTEIN CONVERTASE SUBTILISIN/KEXIN-RELATED"/>
    <property type="match status" value="1"/>
</dbReference>
<dbReference type="PROSITE" id="PS00136">
    <property type="entry name" value="SUBTILASE_ASP"/>
    <property type="match status" value="1"/>
</dbReference>
<dbReference type="InterPro" id="IPR022398">
    <property type="entry name" value="Peptidase_S8_His-AS"/>
</dbReference>
<dbReference type="InterPro" id="IPR036852">
    <property type="entry name" value="Peptidase_S8/S53_dom_sf"/>
</dbReference>
<keyword evidence="7" id="KW-0865">Zymogen</keyword>
<evidence type="ECO:0000256" key="5">
    <source>
        <dbReference type="ARBA" id="ARBA00022801"/>
    </source>
</evidence>
<feature type="active site" description="Charge relay system" evidence="10 11">
    <location>
        <position position="380"/>
    </location>
</feature>
<feature type="active site" description="Charge relay system" evidence="10 11">
    <location>
        <position position="152"/>
    </location>
</feature>
<feature type="signal peptide" evidence="13">
    <location>
        <begin position="1"/>
        <end position="21"/>
    </location>
</feature>
<proteinExistence type="inferred from homology"/>
<evidence type="ECO:0000256" key="6">
    <source>
        <dbReference type="ARBA" id="ARBA00022825"/>
    </source>
</evidence>
<protein>
    <submittedName>
        <fullName evidence="15">Proprotein convertase subtilisin/kexin type 6</fullName>
    </submittedName>
</protein>
<dbReference type="InterPro" id="IPR015500">
    <property type="entry name" value="Peptidase_S8_subtilisin-rel"/>
</dbReference>
<dbReference type="Gene3D" id="3.30.70.850">
    <property type="entry name" value="Peptidase S8, pro-domain"/>
    <property type="match status" value="1"/>
</dbReference>
<dbReference type="PRINTS" id="PR00723">
    <property type="entry name" value="SUBTILISIN"/>
</dbReference>
<evidence type="ECO:0000256" key="11">
    <source>
        <dbReference type="PROSITE-ProRule" id="PRU01240"/>
    </source>
</evidence>
<keyword evidence="3" id="KW-0165">Cleavage on pair of basic residues</keyword>
<evidence type="ECO:0000256" key="13">
    <source>
        <dbReference type="SAM" id="SignalP"/>
    </source>
</evidence>
<dbReference type="GO" id="GO:0006508">
    <property type="term" value="P:proteolysis"/>
    <property type="evidence" value="ECO:0007669"/>
    <property type="project" value="UniProtKB-KW"/>
</dbReference>
<dbReference type="InterPro" id="IPR002884">
    <property type="entry name" value="P_dom"/>
</dbReference>
<evidence type="ECO:0000256" key="2">
    <source>
        <dbReference type="ARBA" id="ARBA00022670"/>
    </source>
</evidence>
<evidence type="ECO:0000313" key="15">
    <source>
        <dbReference type="EMBL" id="KAL3316961.1"/>
    </source>
</evidence>
<keyword evidence="16" id="KW-1185">Reference proteome</keyword>
<comment type="similarity">
    <text evidence="1">Belongs to the peptidase S8 family. Furin subfamily.</text>
</comment>
<dbReference type="GO" id="GO:0004252">
    <property type="term" value="F:serine-type endopeptidase activity"/>
    <property type="evidence" value="ECO:0007669"/>
    <property type="project" value="UniProtKB-UniRule"/>
</dbReference>
<comment type="caution">
    <text evidence="15">The sequence shown here is derived from an EMBL/GenBank/DDBJ whole genome shotgun (WGS) entry which is preliminary data.</text>
</comment>
<evidence type="ECO:0000256" key="10">
    <source>
        <dbReference type="PIRSR" id="PIRSR615500-1"/>
    </source>
</evidence>
<dbReference type="PROSITE" id="PS51892">
    <property type="entry name" value="SUBTILASE"/>
    <property type="match status" value="1"/>
</dbReference>
<evidence type="ECO:0000256" key="7">
    <source>
        <dbReference type="ARBA" id="ARBA00023145"/>
    </source>
</evidence>
<dbReference type="SUPFAM" id="SSF49785">
    <property type="entry name" value="Galactose-binding domain-like"/>
    <property type="match status" value="1"/>
</dbReference>
<dbReference type="Pfam" id="PF00082">
    <property type="entry name" value="Peptidase_S8"/>
    <property type="match status" value="1"/>
</dbReference>
<name>A0ABD2QDZ1_9PLAT</name>
<dbReference type="InterPro" id="IPR023827">
    <property type="entry name" value="Peptidase_S8_Asp-AS"/>
</dbReference>
<dbReference type="SUPFAM" id="SSF52743">
    <property type="entry name" value="Subtilisin-like"/>
    <property type="match status" value="1"/>
</dbReference>
<feature type="chain" id="PRO_5044754619" evidence="13">
    <location>
        <begin position="22"/>
        <end position="665"/>
    </location>
</feature>
<dbReference type="FunFam" id="3.40.50.200:FF:000021">
    <property type="entry name" value="Proprotein convertase subtilisin/kexin type 5a"/>
    <property type="match status" value="1"/>
</dbReference>
<dbReference type="InterPro" id="IPR000209">
    <property type="entry name" value="Peptidase_S8/S53_dom"/>
</dbReference>
<keyword evidence="4 13" id="KW-0732">Signal</keyword>
<evidence type="ECO:0000313" key="16">
    <source>
        <dbReference type="Proteomes" id="UP001626550"/>
    </source>
</evidence>
<evidence type="ECO:0000256" key="3">
    <source>
        <dbReference type="ARBA" id="ARBA00022685"/>
    </source>
</evidence>
<sequence>MTNLSLLYFFIHVLHILFIDCKENTISEWVIKVPGGRSEALAVAKRMRLKFVDKMLGMDDYYILESGDGIIHKDRNSQSFLKRFRRNARTVSVYPQPFLKRVKRSITWNDPLYEEMWYLHRSKDNPNLYDMNVLEAWNQGMTGKGVVVTIMDDGVDYNHPDLRANYDPDASKDVNDRDQDPMPNVKDSKNHHGTRCAGQVAATGNNSVCIVGIAYEAKIGGTQFTLQHLIRHLPGIRMLDGKITDRVEAETLLFNSNHIDIYSGSWGPEDEGEVFEGPGQLASYAFSRGTSLGRNGLGNIFIWASGNGGQKGDSCAYDGYASSMFTISISSVSESNTRPWYLERCASTMATTYSSGGQTQRLVCSIDLFDKCTQQHSGTSASAPMAADVQYITVLTSNSQPFMDGRFRTNSAGLNYSIFYGFGLMDAGKMVRLGQLWRQLPPQQRCNSARVKVSKPLIGSFNITIPFDFFGCDRRSLVDSEMYSDEPISEQDATQRTRVIAREVGERVRYLEHVHLYLDIEYSYRGLLKITLISPSGTETEMLPTRLNDRHSGDMGFVKWPLMTVHLWGEEAVGRWHIRIDNKSPCEDIKNGFISPSEKLLDYDTCSRLLENVDHFVGQWKTAFLTAHGTEIFPIRLNPPLNSNQPPIVSFLYNVPPSISLLTFF</sequence>
<dbReference type="PROSITE" id="PS00137">
    <property type="entry name" value="SUBTILASE_HIS"/>
    <property type="match status" value="1"/>
</dbReference>
<accession>A0ABD2QDZ1</accession>
<keyword evidence="5 11" id="KW-0378">Hydrolase</keyword>
<keyword evidence="6 11" id="KW-0720">Serine protease</keyword>
<evidence type="ECO:0000256" key="12">
    <source>
        <dbReference type="SAM" id="MobiDB-lite"/>
    </source>
</evidence>
<feature type="compositionally biased region" description="Basic and acidic residues" evidence="12">
    <location>
        <begin position="161"/>
        <end position="190"/>
    </location>
</feature>
<dbReference type="Gene3D" id="3.40.50.200">
    <property type="entry name" value="Peptidase S8/S53 domain"/>
    <property type="match status" value="1"/>
</dbReference>
<keyword evidence="2 11" id="KW-0645">Protease</keyword>
<gene>
    <name evidence="15" type="primary">PCSK6</name>
    <name evidence="15" type="ORF">Ciccas_004379</name>
</gene>
<dbReference type="InterPro" id="IPR038466">
    <property type="entry name" value="S8_pro-domain_sf"/>
</dbReference>
<evidence type="ECO:0000256" key="8">
    <source>
        <dbReference type="ARBA" id="ARBA00023157"/>
    </source>
</evidence>
<feature type="domain" description="P/Homo B" evidence="14">
    <location>
        <begin position="440"/>
        <end position="633"/>
    </location>
</feature>
<dbReference type="CDD" id="cd04059">
    <property type="entry name" value="Peptidases_S8_Protein_convertases_Kexins_Furin-like"/>
    <property type="match status" value="1"/>
</dbReference>
<dbReference type="Pfam" id="PF16470">
    <property type="entry name" value="S8_pro-domain"/>
    <property type="match status" value="1"/>
</dbReference>
<keyword evidence="9" id="KW-0325">Glycoprotein</keyword>
<dbReference type="InterPro" id="IPR034182">
    <property type="entry name" value="Kexin/furin"/>
</dbReference>
<dbReference type="InterPro" id="IPR008979">
    <property type="entry name" value="Galactose-bd-like_sf"/>
</dbReference>
<dbReference type="Pfam" id="PF01483">
    <property type="entry name" value="P_proprotein"/>
    <property type="match status" value="1"/>
</dbReference>
<evidence type="ECO:0000256" key="1">
    <source>
        <dbReference type="ARBA" id="ARBA00005325"/>
    </source>
</evidence>
<dbReference type="InterPro" id="IPR032815">
    <property type="entry name" value="S8_pro-domain"/>
</dbReference>
<keyword evidence="8" id="KW-1015">Disulfide bond</keyword>
<feature type="active site" description="Charge relay system" evidence="10 11">
    <location>
        <position position="192"/>
    </location>
</feature>
<dbReference type="PROSITE" id="PS51829">
    <property type="entry name" value="P_HOMO_B"/>
    <property type="match status" value="1"/>
</dbReference>
<evidence type="ECO:0000256" key="9">
    <source>
        <dbReference type="ARBA" id="ARBA00023180"/>
    </source>
</evidence>
<dbReference type="AlphaFoldDB" id="A0ABD2QDZ1"/>
<organism evidence="15 16">
    <name type="scientific">Cichlidogyrus casuarinus</name>
    <dbReference type="NCBI Taxonomy" id="1844966"/>
    <lineage>
        <taxon>Eukaryota</taxon>
        <taxon>Metazoa</taxon>
        <taxon>Spiralia</taxon>
        <taxon>Lophotrochozoa</taxon>
        <taxon>Platyhelminthes</taxon>
        <taxon>Monogenea</taxon>
        <taxon>Monopisthocotylea</taxon>
        <taxon>Dactylogyridea</taxon>
        <taxon>Ancyrocephalidae</taxon>
        <taxon>Cichlidogyrus</taxon>
    </lineage>
</organism>
<dbReference type="Proteomes" id="UP001626550">
    <property type="component" value="Unassembled WGS sequence"/>
</dbReference>
<feature type="region of interest" description="Disordered" evidence="12">
    <location>
        <begin position="161"/>
        <end position="193"/>
    </location>
</feature>
<dbReference type="EMBL" id="JBJKFK010000455">
    <property type="protein sequence ID" value="KAL3316961.1"/>
    <property type="molecule type" value="Genomic_DNA"/>
</dbReference>
<dbReference type="PANTHER" id="PTHR42884:SF23">
    <property type="entry name" value="FURIN-LIKE PROTEASE 2"/>
    <property type="match status" value="1"/>
</dbReference>
<dbReference type="Gene3D" id="2.60.120.260">
    <property type="entry name" value="Galactose-binding domain-like"/>
    <property type="match status" value="1"/>
</dbReference>
<evidence type="ECO:0000256" key="4">
    <source>
        <dbReference type="ARBA" id="ARBA00022729"/>
    </source>
</evidence>